<dbReference type="AlphaFoldDB" id="A0A2G1WBG3"/>
<protein>
    <submittedName>
        <fullName evidence="1">Uncharacterized protein</fullName>
    </submittedName>
</protein>
<comment type="caution">
    <text evidence="1">The sequence shown here is derived from an EMBL/GenBank/DDBJ whole genome shotgun (WGS) entry which is preliminary data.</text>
</comment>
<name>A0A2G1WBG3_9BACT</name>
<dbReference type="EMBL" id="NIZW01000002">
    <property type="protein sequence ID" value="PHQ36367.1"/>
    <property type="molecule type" value="Genomic_DNA"/>
</dbReference>
<proteinExistence type="predicted"/>
<reference evidence="1 2" key="1">
    <citation type="submission" date="2017-06" db="EMBL/GenBank/DDBJ databases">
        <title>Description of Rhodopirellula bahusiensis sp. nov.</title>
        <authorList>
            <person name="Kizina J."/>
            <person name="Harder J."/>
        </authorList>
    </citation>
    <scope>NUCLEOTIDE SEQUENCE [LARGE SCALE GENOMIC DNA]</scope>
    <source>
        <strain evidence="1 2">SWK21</strain>
    </source>
</reference>
<evidence type="ECO:0000313" key="2">
    <source>
        <dbReference type="Proteomes" id="UP000225740"/>
    </source>
</evidence>
<accession>A0A2G1WBG3</accession>
<evidence type="ECO:0000313" key="1">
    <source>
        <dbReference type="EMBL" id="PHQ36367.1"/>
    </source>
</evidence>
<keyword evidence="2" id="KW-1185">Reference proteome</keyword>
<dbReference type="Proteomes" id="UP000225740">
    <property type="component" value="Unassembled WGS sequence"/>
</dbReference>
<gene>
    <name evidence="1" type="ORF">CEE69_02880</name>
</gene>
<sequence>MEGVTAANLRFGSGLVPVSGTVCAFCRDYHRRNNHPGMSRHDHHVTVNRFDSSLSHHSSSQILHVLEFAPLDRFALRLRRC</sequence>
<organism evidence="1 2">
    <name type="scientific">Rhodopirellula bahusiensis</name>
    <dbReference type="NCBI Taxonomy" id="2014065"/>
    <lineage>
        <taxon>Bacteria</taxon>
        <taxon>Pseudomonadati</taxon>
        <taxon>Planctomycetota</taxon>
        <taxon>Planctomycetia</taxon>
        <taxon>Pirellulales</taxon>
        <taxon>Pirellulaceae</taxon>
        <taxon>Rhodopirellula</taxon>
    </lineage>
</organism>